<dbReference type="GO" id="GO:0046872">
    <property type="term" value="F:metal ion binding"/>
    <property type="evidence" value="ECO:0007669"/>
    <property type="project" value="UniProtKB-KW"/>
</dbReference>
<gene>
    <name evidence="6" type="primary">hemN_3</name>
    <name evidence="6" type="ORF">CI610_01800</name>
</gene>
<dbReference type="Pfam" id="PF04055">
    <property type="entry name" value="Radical_SAM"/>
    <property type="match status" value="1"/>
</dbReference>
<dbReference type="Gene3D" id="3.20.20.70">
    <property type="entry name" value="Aldolase class I"/>
    <property type="match status" value="1"/>
</dbReference>
<evidence type="ECO:0000259" key="5">
    <source>
        <dbReference type="PROSITE" id="PS51918"/>
    </source>
</evidence>
<evidence type="ECO:0000256" key="1">
    <source>
        <dbReference type="ARBA" id="ARBA00022691"/>
    </source>
</evidence>
<reference evidence="6" key="1">
    <citation type="journal article" date="2017" name="Appl. Environ. Microbiol.">
        <title>Molecular characterization of an Endozoicomonas-like organism causing infection in king scallop Pecten maximus L.</title>
        <authorList>
            <person name="Cano I."/>
            <person name="van Aerle R."/>
            <person name="Ross S."/>
            <person name="Verner-Jeffreys D.W."/>
            <person name="Paley R.K."/>
            <person name="Rimmer G."/>
            <person name="Ryder D."/>
            <person name="Hooper P."/>
            <person name="Stone D."/>
            <person name="Feist S.W."/>
        </authorList>
    </citation>
    <scope>NUCLEOTIDE SEQUENCE</scope>
</reference>
<dbReference type="PROSITE" id="PS51918">
    <property type="entry name" value="RADICAL_SAM"/>
    <property type="match status" value="1"/>
</dbReference>
<evidence type="ECO:0000256" key="3">
    <source>
        <dbReference type="ARBA" id="ARBA00023004"/>
    </source>
</evidence>
<dbReference type="SMART" id="SM00729">
    <property type="entry name" value="Elp3"/>
    <property type="match status" value="1"/>
</dbReference>
<organism evidence="6">
    <name type="scientific">invertebrate metagenome</name>
    <dbReference type="NCBI Taxonomy" id="1711999"/>
    <lineage>
        <taxon>unclassified sequences</taxon>
        <taxon>metagenomes</taxon>
        <taxon>organismal metagenomes</taxon>
    </lineage>
</organism>
<dbReference type="InterPro" id="IPR026332">
    <property type="entry name" value="HutW"/>
</dbReference>
<dbReference type="GO" id="GO:0006779">
    <property type="term" value="P:porphyrin-containing compound biosynthetic process"/>
    <property type="evidence" value="ECO:0007669"/>
    <property type="project" value="TreeGrafter"/>
</dbReference>
<accession>A0A2H9T7S1</accession>
<dbReference type="EMBL" id="NSIT01000085">
    <property type="protein sequence ID" value="PJE79229.1"/>
    <property type="molecule type" value="Genomic_DNA"/>
</dbReference>
<feature type="domain" description="Radical SAM core" evidence="5">
    <location>
        <begin position="54"/>
        <end position="290"/>
    </location>
</feature>
<dbReference type="InterPro" id="IPR034505">
    <property type="entry name" value="Coproporphyrinogen-III_oxidase"/>
</dbReference>
<dbReference type="GO" id="GO:0051539">
    <property type="term" value="F:4 iron, 4 sulfur cluster binding"/>
    <property type="evidence" value="ECO:0007669"/>
    <property type="project" value="TreeGrafter"/>
</dbReference>
<dbReference type="SFLD" id="SFLDG01065">
    <property type="entry name" value="anaerobic_coproporphyrinogen-I"/>
    <property type="match status" value="1"/>
</dbReference>
<dbReference type="SFLD" id="SFLDF00311">
    <property type="entry name" value="heme_degradation_proteins_(Hut"/>
    <property type="match status" value="1"/>
</dbReference>
<evidence type="ECO:0000256" key="2">
    <source>
        <dbReference type="ARBA" id="ARBA00022723"/>
    </source>
</evidence>
<proteinExistence type="predicted"/>
<dbReference type="PANTHER" id="PTHR13932:SF9">
    <property type="entry name" value="COPROPORPHYRINOGEN III OXIDASE"/>
    <property type="match status" value="1"/>
</dbReference>
<dbReference type="GO" id="GO:0016491">
    <property type="term" value="F:oxidoreductase activity"/>
    <property type="evidence" value="ECO:0007669"/>
    <property type="project" value="UniProtKB-KW"/>
</dbReference>
<protein>
    <submittedName>
        <fullName evidence="6">Oxygen-independent coproporphyrinogen-III oxidase-like protein</fullName>
        <ecNumber evidence="6">1.3.99.-</ecNumber>
    </submittedName>
</protein>
<dbReference type="GO" id="GO:0005737">
    <property type="term" value="C:cytoplasm"/>
    <property type="evidence" value="ECO:0007669"/>
    <property type="project" value="TreeGrafter"/>
</dbReference>
<dbReference type="NCBIfam" id="TIGR04107">
    <property type="entry name" value="rSAM_HutW"/>
    <property type="match status" value="1"/>
</dbReference>
<sequence>MTNSVILTEAMTGHFTPDPLRYAFDLKTSAHSRGGGSPLPPHQWQDTWNHLMGMSGTGKRAAYFHIPFCRTKCSYCAFFENTTKDGMVEEYVDYLIRDIKMTARLPRVTGAPIHTVYFGGGTPTDLTAEQIGRLGAAIKNHLPLANDCEMTFESRFNGLTDEKIDACIEVGFNRFSLGVQTFDSSTRRKMSRIDPQEVLLGRLEKLKSSGQIAVIVDLIYGLPYQTMDSWMKDLETLVDTGIDGADLYQLIVIGNTRLAQSIQKGSVPSPAGTPEKADMFRAGIDFLNKKHYRRLSVSHWGNGSRERNIYNHLSKSGGDIIPFGSGAGGNISGHSMMLHRRLKDYYAAIDAGEKPVMGIVAPYHLYQAFNAGGAAFDLGYLDLEKMDHSGFSFSEHCQPLFDEWVNNGLAKRQGKFLDLTLAGQFWAVNMNQGLQQYIQELTGEQTESGSHRGGHDEPGRLFDISKSMMKAMPKSHQGFRGKETIPVGCPVHRLINRFRKHP</sequence>
<name>A0A2H9T7S1_9ZZZZ</name>
<dbReference type="InterPro" id="IPR006638">
    <property type="entry name" value="Elp3/MiaA/NifB-like_rSAM"/>
</dbReference>
<comment type="caution">
    <text evidence="6">The sequence shown here is derived from an EMBL/GenBank/DDBJ whole genome shotgun (WGS) entry which is preliminary data.</text>
</comment>
<evidence type="ECO:0000256" key="4">
    <source>
        <dbReference type="ARBA" id="ARBA00023014"/>
    </source>
</evidence>
<dbReference type="SUPFAM" id="SSF102114">
    <property type="entry name" value="Radical SAM enzymes"/>
    <property type="match status" value="1"/>
</dbReference>
<dbReference type="InterPro" id="IPR058240">
    <property type="entry name" value="rSAM_sf"/>
</dbReference>
<keyword evidence="2" id="KW-0479">Metal-binding</keyword>
<dbReference type="AlphaFoldDB" id="A0A2H9T7S1"/>
<keyword evidence="4" id="KW-0411">Iron-sulfur</keyword>
<dbReference type="InterPro" id="IPR013785">
    <property type="entry name" value="Aldolase_TIM"/>
</dbReference>
<dbReference type="CDD" id="cd01335">
    <property type="entry name" value="Radical_SAM"/>
    <property type="match status" value="1"/>
</dbReference>
<keyword evidence="6" id="KW-0560">Oxidoreductase</keyword>
<dbReference type="EC" id="1.3.99.-" evidence="6"/>
<dbReference type="SFLD" id="SFLDS00029">
    <property type="entry name" value="Radical_SAM"/>
    <property type="match status" value="1"/>
</dbReference>
<evidence type="ECO:0000313" key="6">
    <source>
        <dbReference type="EMBL" id="PJE79229.1"/>
    </source>
</evidence>
<dbReference type="InterPro" id="IPR007197">
    <property type="entry name" value="rSAM"/>
</dbReference>
<keyword evidence="1" id="KW-0949">S-adenosyl-L-methionine</keyword>
<keyword evidence="3" id="KW-0408">Iron</keyword>
<dbReference type="PANTHER" id="PTHR13932">
    <property type="entry name" value="COPROPORPHYRINIGEN III OXIDASE"/>
    <property type="match status" value="1"/>
</dbReference>